<dbReference type="AlphaFoldDB" id="A0A6M3KZG9"/>
<evidence type="ECO:0000313" key="1">
    <source>
        <dbReference type="EMBL" id="QJA87489.1"/>
    </source>
</evidence>
<dbReference type="EMBL" id="MT142710">
    <property type="protein sequence ID" value="QJA87489.1"/>
    <property type="molecule type" value="Genomic_DNA"/>
</dbReference>
<protein>
    <submittedName>
        <fullName evidence="1">Uncharacterized protein</fullName>
    </submittedName>
</protein>
<gene>
    <name evidence="1" type="ORF">MM415B02984_0006</name>
</gene>
<accession>A0A6M3KZG9</accession>
<sequence>METSKEYTSKVAKAIREIRKISGTKFPLEKTVKKVCAKYGLKEDNIRIIARWRAEDQKKQYKYVED</sequence>
<reference evidence="1" key="1">
    <citation type="submission" date="2020-03" db="EMBL/GenBank/DDBJ databases">
        <title>The deep terrestrial virosphere.</title>
        <authorList>
            <person name="Holmfeldt K."/>
            <person name="Nilsson E."/>
            <person name="Simone D."/>
            <person name="Lopez-Fernandez M."/>
            <person name="Wu X."/>
            <person name="de Brujin I."/>
            <person name="Lundin D."/>
            <person name="Andersson A."/>
            <person name="Bertilsson S."/>
            <person name="Dopson M."/>
        </authorList>
    </citation>
    <scope>NUCLEOTIDE SEQUENCE</scope>
    <source>
        <strain evidence="1">MM415B02984</strain>
    </source>
</reference>
<proteinExistence type="predicted"/>
<name>A0A6M3KZG9_9ZZZZ</name>
<organism evidence="1">
    <name type="scientific">viral metagenome</name>
    <dbReference type="NCBI Taxonomy" id="1070528"/>
    <lineage>
        <taxon>unclassified sequences</taxon>
        <taxon>metagenomes</taxon>
        <taxon>organismal metagenomes</taxon>
    </lineage>
</organism>